<dbReference type="InterPro" id="IPR011705">
    <property type="entry name" value="BACK"/>
</dbReference>
<dbReference type="PANTHER" id="PTHR45632">
    <property type="entry name" value="LD33804P"/>
    <property type="match status" value="1"/>
</dbReference>
<gene>
    <name evidence="2" type="ORF">P4O66_005645</name>
</gene>
<dbReference type="Gene3D" id="2.120.10.80">
    <property type="entry name" value="Kelch-type beta propeller"/>
    <property type="match status" value="1"/>
</dbReference>
<evidence type="ECO:0000313" key="3">
    <source>
        <dbReference type="Proteomes" id="UP001239994"/>
    </source>
</evidence>
<keyword evidence="3" id="KW-1185">Reference proteome</keyword>
<sequence>MDFAKLYSLQSVLERCQGLLWRDFTTVSRQEEFPDVPAERVLELLDSEKLQASEEELVETMLHWARQQRGQRMVHLARLLGRLCLPLVDSVFFTDVLEADKLVQQCNNCWALLQEARLYHVYGREISSERTRPRRQSGWAEMIVVIGHNRSDISWTSLTEKLDPASGKWFPSATVPGYGKCEFAVCELQSHIYLSGGQLNSSDVWCLMPQLAQWVRVGSLQVGRQQHKKTCLRGKIRCPSCLICSTKSPSCHQWLSSMECYSVFENAWKPVAPPLLTVSSSALARCSGKLYIIGGAVNNDSNTNK</sequence>
<dbReference type="AlphaFoldDB" id="A0AAD8ZK49"/>
<dbReference type="SMART" id="SM00875">
    <property type="entry name" value="BACK"/>
    <property type="match status" value="1"/>
</dbReference>
<dbReference type="Proteomes" id="UP001239994">
    <property type="component" value="Unassembled WGS sequence"/>
</dbReference>
<proteinExistence type="predicted"/>
<reference evidence="2" key="1">
    <citation type="submission" date="2023-03" db="EMBL/GenBank/DDBJ databases">
        <title>Electrophorus voltai genome.</title>
        <authorList>
            <person name="Bian C."/>
        </authorList>
    </citation>
    <scope>NUCLEOTIDE SEQUENCE</scope>
    <source>
        <strain evidence="2">CB-2022</strain>
        <tissue evidence="2">Muscle</tissue>
    </source>
</reference>
<name>A0AAD8ZK49_9TELE</name>
<accession>A0AAD8ZK49</accession>
<feature type="domain" description="BACK" evidence="1">
    <location>
        <begin position="2"/>
        <end position="98"/>
    </location>
</feature>
<evidence type="ECO:0000259" key="1">
    <source>
        <dbReference type="SMART" id="SM00875"/>
    </source>
</evidence>
<dbReference type="InterPro" id="IPR015915">
    <property type="entry name" value="Kelch-typ_b-propeller"/>
</dbReference>
<dbReference type="Pfam" id="PF07707">
    <property type="entry name" value="BACK"/>
    <property type="match status" value="1"/>
</dbReference>
<organism evidence="2 3">
    <name type="scientific">Electrophorus voltai</name>
    <dbReference type="NCBI Taxonomy" id="2609070"/>
    <lineage>
        <taxon>Eukaryota</taxon>
        <taxon>Metazoa</taxon>
        <taxon>Chordata</taxon>
        <taxon>Craniata</taxon>
        <taxon>Vertebrata</taxon>
        <taxon>Euteleostomi</taxon>
        <taxon>Actinopterygii</taxon>
        <taxon>Neopterygii</taxon>
        <taxon>Teleostei</taxon>
        <taxon>Ostariophysi</taxon>
        <taxon>Gymnotiformes</taxon>
        <taxon>Gymnotoidei</taxon>
        <taxon>Gymnotidae</taxon>
        <taxon>Electrophorus</taxon>
    </lineage>
</organism>
<dbReference type="EMBL" id="JAROKS010000010">
    <property type="protein sequence ID" value="KAK1800410.1"/>
    <property type="molecule type" value="Genomic_DNA"/>
</dbReference>
<comment type="caution">
    <text evidence="2">The sequence shown here is derived from an EMBL/GenBank/DDBJ whole genome shotgun (WGS) entry which is preliminary data.</text>
</comment>
<dbReference type="SUPFAM" id="SSF117281">
    <property type="entry name" value="Kelch motif"/>
    <property type="match status" value="1"/>
</dbReference>
<protein>
    <recommendedName>
        <fullName evidence="1">BACK domain-containing protein</fullName>
    </recommendedName>
</protein>
<dbReference type="PANTHER" id="PTHR45632:SF5">
    <property type="entry name" value="KELCH-LIKE PROTEIN 22"/>
    <property type="match status" value="1"/>
</dbReference>
<feature type="non-terminal residue" evidence="2">
    <location>
        <position position="305"/>
    </location>
</feature>
<evidence type="ECO:0000313" key="2">
    <source>
        <dbReference type="EMBL" id="KAK1800410.1"/>
    </source>
</evidence>
<dbReference type="Gene3D" id="1.25.40.420">
    <property type="match status" value="1"/>
</dbReference>